<proteinExistence type="predicted"/>
<sequence length="147" mass="16024">MAPCLDVYVRLPRLDRLDVQSFLEAHVANWRESHAWLSDNASEILQAGLAGSPSGETLYASATSGVRDPELDFVIVAFPRDAGIVLGVSIDLEPDQDAAAGLAERWLVRLLDEVGAQQGFVQAEEPPPLTEAEWQAEMERALIARSV</sequence>
<dbReference type="EMBL" id="JAAMPJ010000002">
    <property type="protein sequence ID" value="NGY58928.1"/>
    <property type="molecule type" value="Genomic_DNA"/>
</dbReference>
<keyword evidence="2" id="KW-1185">Reference proteome</keyword>
<gene>
    <name evidence="1" type="ORF">G7043_08310</name>
</gene>
<evidence type="ECO:0000313" key="1">
    <source>
        <dbReference type="EMBL" id="NGY58928.1"/>
    </source>
</evidence>
<accession>A0A7C9RNJ8</accession>
<dbReference type="RefSeq" id="WP_166045019.1">
    <property type="nucleotide sequence ID" value="NZ_JAAMPJ010000002.1"/>
</dbReference>
<dbReference type="AlphaFoldDB" id="A0A7C9RNJ8"/>
<protein>
    <submittedName>
        <fullName evidence="1">Uncharacterized protein</fullName>
    </submittedName>
</protein>
<name>A0A7C9RNJ8_9PSEU</name>
<evidence type="ECO:0000313" key="2">
    <source>
        <dbReference type="Proteomes" id="UP000481360"/>
    </source>
</evidence>
<dbReference type="Proteomes" id="UP000481360">
    <property type="component" value="Unassembled WGS sequence"/>
</dbReference>
<organism evidence="1 2">
    <name type="scientific">Lentzea alba</name>
    <dbReference type="NCBI Taxonomy" id="2714351"/>
    <lineage>
        <taxon>Bacteria</taxon>
        <taxon>Bacillati</taxon>
        <taxon>Actinomycetota</taxon>
        <taxon>Actinomycetes</taxon>
        <taxon>Pseudonocardiales</taxon>
        <taxon>Pseudonocardiaceae</taxon>
        <taxon>Lentzea</taxon>
    </lineage>
</organism>
<reference evidence="1 2" key="1">
    <citation type="submission" date="2020-03" db="EMBL/GenBank/DDBJ databases">
        <title>Isolation and identification of active actinomycetes.</title>
        <authorList>
            <person name="Sun X."/>
        </authorList>
    </citation>
    <scope>NUCLEOTIDE SEQUENCE [LARGE SCALE GENOMIC DNA]</scope>
    <source>
        <strain evidence="1 2">NEAU-D13</strain>
    </source>
</reference>
<comment type="caution">
    <text evidence="1">The sequence shown here is derived from an EMBL/GenBank/DDBJ whole genome shotgun (WGS) entry which is preliminary data.</text>
</comment>